<keyword evidence="4" id="KW-1185">Reference proteome</keyword>
<sequence length="74" mass="8457">MLPPEIIDNPDLSIDEKIGRLRNLDASLRSLYRALYPGETPWDDLAEIETGIRSLEQMLPSGTTVDRCRDDDRQ</sequence>
<gene>
    <name evidence="1" type="ORF">AA2016_4422</name>
    <name evidence="2" type="ORF">FHS67_002429</name>
</gene>
<dbReference type="Proteomes" id="UP000577697">
    <property type="component" value="Unassembled WGS sequence"/>
</dbReference>
<evidence type="ECO:0000313" key="2">
    <source>
        <dbReference type="EMBL" id="MBB3706109.1"/>
    </source>
</evidence>
<evidence type="ECO:0000313" key="1">
    <source>
        <dbReference type="EMBL" id="AMS43334.1"/>
    </source>
</evidence>
<dbReference type="EMBL" id="JACICB010000008">
    <property type="protein sequence ID" value="MBB3706109.1"/>
    <property type="molecule type" value="Genomic_DNA"/>
</dbReference>
<evidence type="ECO:0000313" key="4">
    <source>
        <dbReference type="Proteomes" id="UP000577697"/>
    </source>
</evidence>
<reference evidence="1 3" key="1">
    <citation type="submission" date="2016-03" db="EMBL/GenBank/DDBJ databases">
        <title>Complete genome of Aminobacter aminovorans KCTC 2477.</title>
        <authorList>
            <person name="Kim K.M."/>
        </authorList>
    </citation>
    <scope>NUCLEOTIDE SEQUENCE [LARGE SCALE GENOMIC DNA]</scope>
    <source>
        <strain evidence="1 3">KCTC 2477</strain>
    </source>
</reference>
<proteinExistence type="predicted"/>
<organism evidence="1 3">
    <name type="scientific">Aminobacter aminovorans</name>
    <name type="common">Chelatobacter heintzii</name>
    <dbReference type="NCBI Taxonomy" id="83263"/>
    <lineage>
        <taxon>Bacteria</taxon>
        <taxon>Pseudomonadati</taxon>
        <taxon>Pseudomonadota</taxon>
        <taxon>Alphaproteobacteria</taxon>
        <taxon>Hyphomicrobiales</taxon>
        <taxon>Phyllobacteriaceae</taxon>
        <taxon>Aminobacter</taxon>
    </lineage>
</organism>
<dbReference type="AlphaFoldDB" id="A0AAC9AS91"/>
<reference evidence="2 4" key="2">
    <citation type="submission" date="2020-08" db="EMBL/GenBank/DDBJ databases">
        <title>Genomic Encyclopedia of Type Strains, Phase IV (KMG-IV): sequencing the most valuable type-strain genomes for metagenomic binning, comparative biology and taxonomic classification.</title>
        <authorList>
            <person name="Goeker M."/>
        </authorList>
    </citation>
    <scope>NUCLEOTIDE SEQUENCE [LARGE SCALE GENOMIC DNA]</scope>
    <source>
        <strain evidence="2 4">DSM 10368</strain>
    </source>
</reference>
<dbReference type="KEGG" id="aak:AA2016_4422"/>
<accession>A0AAC9AS91</accession>
<protein>
    <submittedName>
        <fullName evidence="1">Uncharacterized protein</fullName>
    </submittedName>
</protein>
<dbReference type="RefSeq" id="WP_154385158.1">
    <property type="nucleotide sequence ID" value="NZ_CP015005.1"/>
</dbReference>
<evidence type="ECO:0000313" key="3">
    <source>
        <dbReference type="Proteomes" id="UP000075755"/>
    </source>
</evidence>
<dbReference type="Proteomes" id="UP000075755">
    <property type="component" value="Chromosome"/>
</dbReference>
<dbReference type="EMBL" id="CP015005">
    <property type="protein sequence ID" value="AMS43334.1"/>
    <property type="molecule type" value="Genomic_DNA"/>
</dbReference>
<name>A0AAC9AS91_AMIAI</name>